<evidence type="ECO:0000313" key="6">
    <source>
        <dbReference type="EMBL" id="EYR62796.1"/>
    </source>
</evidence>
<dbReference type="Pfam" id="PF08448">
    <property type="entry name" value="PAS_4"/>
    <property type="match status" value="1"/>
</dbReference>
<feature type="region of interest" description="Disordered" evidence="2">
    <location>
        <begin position="1"/>
        <end position="23"/>
    </location>
</feature>
<keyword evidence="7" id="KW-1185">Reference proteome</keyword>
<dbReference type="SUPFAM" id="SSF55785">
    <property type="entry name" value="PYP-like sensor domain (PAS domain)"/>
    <property type="match status" value="1"/>
</dbReference>
<dbReference type="PANTHER" id="PTHR43156">
    <property type="entry name" value="STAGE II SPORULATION PROTEIN E-RELATED"/>
    <property type="match status" value="1"/>
</dbReference>
<keyword evidence="1" id="KW-0378">Hydrolase</keyword>
<dbReference type="Proteomes" id="UP000019753">
    <property type="component" value="Unassembled WGS sequence"/>
</dbReference>
<gene>
    <name evidence="6" type="ORF">N866_05310</name>
</gene>
<evidence type="ECO:0000259" key="4">
    <source>
        <dbReference type="SMART" id="SM00091"/>
    </source>
</evidence>
<evidence type="ECO:0000313" key="7">
    <source>
        <dbReference type="Proteomes" id="UP000019753"/>
    </source>
</evidence>
<dbReference type="InterPro" id="IPR001932">
    <property type="entry name" value="PPM-type_phosphatase-like_dom"/>
</dbReference>
<evidence type="ECO:0000259" key="5">
    <source>
        <dbReference type="SMART" id="SM00331"/>
    </source>
</evidence>
<dbReference type="SUPFAM" id="SSF81606">
    <property type="entry name" value="PP2C-like"/>
    <property type="match status" value="1"/>
</dbReference>
<proteinExistence type="predicted"/>
<dbReference type="InterPro" id="IPR029016">
    <property type="entry name" value="GAF-like_dom_sf"/>
</dbReference>
<evidence type="ECO:0000259" key="3">
    <source>
        <dbReference type="SMART" id="SM00065"/>
    </source>
</evidence>
<evidence type="ECO:0000256" key="1">
    <source>
        <dbReference type="ARBA" id="ARBA00022801"/>
    </source>
</evidence>
<dbReference type="EMBL" id="AXCW01000169">
    <property type="protein sequence ID" value="EYR62796.1"/>
    <property type="molecule type" value="Genomic_DNA"/>
</dbReference>
<evidence type="ECO:0000256" key="2">
    <source>
        <dbReference type="SAM" id="MobiDB-lite"/>
    </source>
</evidence>
<dbReference type="Gene3D" id="3.30.450.40">
    <property type="match status" value="1"/>
</dbReference>
<dbReference type="InterPro" id="IPR003018">
    <property type="entry name" value="GAF"/>
</dbReference>
<dbReference type="InterPro" id="IPR000014">
    <property type="entry name" value="PAS"/>
</dbReference>
<organism evidence="6 7">
    <name type="scientific">Actinotalea ferrariae CF5-4</name>
    <dbReference type="NCBI Taxonomy" id="948458"/>
    <lineage>
        <taxon>Bacteria</taxon>
        <taxon>Bacillati</taxon>
        <taxon>Actinomycetota</taxon>
        <taxon>Actinomycetes</taxon>
        <taxon>Micrococcales</taxon>
        <taxon>Cellulomonadaceae</taxon>
        <taxon>Actinotalea</taxon>
    </lineage>
</organism>
<sequence length="562" mass="59162">MADEEVTGRDPDGADPSAPGPDVDRALLHAGDGVLMLDRDWCITYLNLAGGRFLRLDPARAVGRVLWDLYPLTEHQAFRDAYEQALLEARPTTIEAWSDVVGAWFEARAHPHDGGLTIFFTDCTERRRQGEVRAQLVSRLQGALARSGTLLELSRRLGRAATVDDVAACVTDVLGPAVGASFCGIALVIRAEARVRYVSLYPLPHGTSEAWAEFPLTLDAPPAVAARTGQPLFHPDRAAAVAQFPDLGPHMDVAGAAALAHLPLTATATTLGTLAVTWPEPQVLDAEQQGFLTTAAGLAAQALERALLAEEQTRVLRHVQESLLPQTLPQSPVGVAAVYRPAGEVGVIGGDWYDAFALPDGSVLLVVGDVTGHGVEAASAMAQLRYACRIFAREEPDPGTVLTRLNALVNEGGGTEFATAACVQVAADGTSLRFALAGHPSPLLLPSGHPLDPGHRRTGPMLGLEADATYRSHAASLGRGEALLLFTDGLVERRDASIDDGVDRVRAHAGALVRAAAEGRAQAALAEVVDLVMSPTARRDDICALLAFAVPGPAATTPPALP</sequence>
<dbReference type="OrthoDB" id="319881at2"/>
<accession>A0A021VNS6</accession>
<dbReference type="SMART" id="SM00331">
    <property type="entry name" value="PP2C_SIG"/>
    <property type="match status" value="1"/>
</dbReference>
<feature type="domain" description="PPM-type phosphatase" evidence="5">
    <location>
        <begin position="330"/>
        <end position="549"/>
    </location>
</feature>
<dbReference type="InterPro" id="IPR035965">
    <property type="entry name" value="PAS-like_dom_sf"/>
</dbReference>
<dbReference type="Gene3D" id="3.30.450.20">
    <property type="entry name" value="PAS domain"/>
    <property type="match status" value="1"/>
</dbReference>
<dbReference type="GO" id="GO:0016791">
    <property type="term" value="F:phosphatase activity"/>
    <property type="evidence" value="ECO:0007669"/>
    <property type="project" value="TreeGrafter"/>
</dbReference>
<dbReference type="InterPro" id="IPR013656">
    <property type="entry name" value="PAS_4"/>
</dbReference>
<dbReference type="SUPFAM" id="SSF55781">
    <property type="entry name" value="GAF domain-like"/>
    <property type="match status" value="1"/>
</dbReference>
<protein>
    <submittedName>
        <fullName evidence="6">Uncharacterized protein</fullName>
    </submittedName>
</protein>
<comment type="caution">
    <text evidence="6">The sequence shown here is derived from an EMBL/GenBank/DDBJ whole genome shotgun (WGS) entry which is preliminary data.</text>
</comment>
<feature type="domain" description="PAS" evidence="4">
    <location>
        <begin position="21"/>
        <end position="87"/>
    </location>
</feature>
<dbReference type="SMART" id="SM00065">
    <property type="entry name" value="GAF"/>
    <property type="match status" value="1"/>
</dbReference>
<dbReference type="Pfam" id="PF07228">
    <property type="entry name" value="SpoIIE"/>
    <property type="match status" value="1"/>
</dbReference>
<dbReference type="InterPro" id="IPR052016">
    <property type="entry name" value="Bact_Sigma-Reg"/>
</dbReference>
<dbReference type="InterPro" id="IPR036457">
    <property type="entry name" value="PPM-type-like_dom_sf"/>
</dbReference>
<dbReference type="Gene3D" id="3.60.40.10">
    <property type="entry name" value="PPM-type phosphatase domain"/>
    <property type="match status" value="1"/>
</dbReference>
<dbReference type="AlphaFoldDB" id="A0A021VNS6"/>
<dbReference type="SMART" id="SM00091">
    <property type="entry name" value="PAS"/>
    <property type="match status" value="1"/>
</dbReference>
<feature type="compositionally biased region" description="Basic and acidic residues" evidence="2">
    <location>
        <begin position="1"/>
        <end position="12"/>
    </location>
</feature>
<dbReference type="PANTHER" id="PTHR43156:SF2">
    <property type="entry name" value="STAGE II SPORULATION PROTEIN E"/>
    <property type="match status" value="1"/>
</dbReference>
<dbReference type="Pfam" id="PF13185">
    <property type="entry name" value="GAF_2"/>
    <property type="match status" value="1"/>
</dbReference>
<reference evidence="6 7" key="1">
    <citation type="submission" date="2014-01" db="EMBL/GenBank/DDBJ databases">
        <title>Actinotalea ferrariae CF5-4.</title>
        <authorList>
            <person name="Chen F."/>
            <person name="Li Y."/>
            <person name="Wang G."/>
        </authorList>
    </citation>
    <scope>NUCLEOTIDE SEQUENCE [LARGE SCALE GENOMIC DNA]</scope>
    <source>
        <strain evidence="6 7">CF5-4</strain>
    </source>
</reference>
<dbReference type="RefSeq" id="WP_034227197.1">
    <property type="nucleotide sequence ID" value="NZ_AXCW01000169.1"/>
</dbReference>
<feature type="domain" description="GAF" evidence="3">
    <location>
        <begin position="162"/>
        <end position="313"/>
    </location>
</feature>
<dbReference type="CDD" id="cd00130">
    <property type="entry name" value="PAS"/>
    <property type="match status" value="1"/>
</dbReference>
<name>A0A021VNS6_9CELL</name>